<organism evidence="1 2">
    <name type="scientific">Marinisporobacter balticus</name>
    <dbReference type="NCBI Taxonomy" id="2018667"/>
    <lineage>
        <taxon>Bacteria</taxon>
        <taxon>Bacillati</taxon>
        <taxon>Bacillota</taxon>
        <taxon>Clostridia</taxon>
        <taxon>Peptostreptococcales</taxon>
        <taxon>Thermotaleaceae</taxon>
        <taxon>Marinisporobacter</taxon>
    </lineage>
</organism>
<dbReference type="AlphaFoldDB" id="A0A4R2KZV9"/>
<accession>A0A4R2KZV9</accession>
<evidence type="ECO:0000313" key="2">
    <source>
        <dbReference type="Proteomes" id="UP000294919"/>
    </source>
</evidence>
<reference evidence="1 2" key="1">
    <citation type="submission" date="2019-03" db="EMBL/GenBank/DDBJ databases">
        <title>Genomic Encyclopedia of Type Strains, Phase IV (KMG-IV): sequencing the most valuable type-strain genomes for metagenomic binning, comparative biology and taxonomic classification.</title>
        <authorList>
            <person name="Goeker M."/>
        </authorList>
    </citation>
    <scope>NUCLEOTIDE SEQUENCE [LARGE SCALE GENOMIC DNA]</scope>
    <source>
        <strain evidence="1 2">DSM 102940</strain>
    </source>
</reference>
<dbReference type="Proteomes" id="UP000294919">
    <property type="component" value="Unassembled WGS sequence"/>
</dbReference>
<protein>
    <submittedName>
        <fullName evidence="1">Uncharacterized protein</fullName>
    </submittedName>
</protein>
<keyword evidence="2" id="KW-1185">Reference proteome</keyword>
<sequence>MLIGNIETEAMELYKMDLNGENSVKLDNGSVHGISVLEDRSYILRIIVAKTICLV</sequence>
<comment type="caution">
    <text evidence="1">The sequence shown here is derived from an EMBL/GenBank/DDBJ whole genome shotgun (WGS) entry which is preliminary data.</text>
</comment>
<proteinExistence type="predicted"/>
<gene>
    <name evidence="1" type="ORF">EV214_10783</name>
</gene>
<dbReference type="EMBL" id="SLWV01000007">
    <property type="protein sequence ID" value="TCO76926.1"/>
    <property type="molecule type" value="Genomic_DNA"/>
</dbReference>
<name>A0A4R2KZV9_9FIRM</name>
<dbReference type="RefSeq" id="WP_165916292.1">
    <property type="nucleotide sequence ID" value="NZ_SLWV01000007.1"/>
</dbReference>
<evidence type="ECO:0000313" key="1">
    <source>
        <dbReference type="EMBL" id="TCO76926.1"/>
    </source>
</evidence>